<name>A0AC34RRR9_9BILA</name>
<protein>
    <submittedName>
        <fullName evidence="2">Uncharacterized protein</fullName>
    </submittedName>
</protein>
<reference evidence="2" key="1">
    <citation type="submission" date="2022-11" db="UniProtKB">
        <authorList>
            <consortium name="WormBaseParasite"/>
        </authorList>
    </citation>
    <scope>IDENTIFICATION</scope>
</reference>
<dbReference type="Proteomes" id="UP000887576">
    <property type="component" value="Unplaced"/>
</dbReference>
<dbReference type="WBParaSite" id="JU765_v2.g9465.t1">
    <property type="protein sequence ID" value="JU765_v2.g9465.t1"/>
    <property type="gene ID" value="JU765_v2.g9465"/>
</dbReference>
<accession>A0AC34RRR9</accession>
<evidence type="ECO:0000313" key="2">
    <source>
        <dbReference type="WBParaSite" id="JU765_v2.g9465.t1"/>
    </source>
</evidence>
<proteinExistence type="predicted"/>
<sequence>MIFTRFFLKIVLMIFKILLIIFVVVFQCYADVRITEKGKYELHVPKDGFIMRGCLQNSTGDINFCYGIDYGSTDQWSCSDLFCGLNMHFFKTSDYPYSLLFIRAIGGFLPGFQNCFEIKIGPTHFKPGGTDKIGQCLWNRQVIGKLLVDVKYFRELPVDLIGADMWENKEEEIVEVGDQSGVIIGIVAGIGALAAIIIIPVAIYCYLKKKGNNEQDKKPEQEVSKKVSTPTVDNNREVMFNVG</sequence>
<evidence type="ECO:0000313" key="1">
    <source>
        <dbReference type="Proteomes" id="UP000887576"/>
    </source>
</evidence>
<organism evidence="1 2">
    <name type="scientific">Panagrolaimus sp. JU765</name>
    <dbReference type="NCBI Taxonomy" id="591449"/>
    <lineage>
        <taxon>Eukaryota</taxon>
        <taxon>Metazoa</taxon>
        <taxon>Ecdysozoa</taxon>
        <taxon>Nematoda</taxon>
        <taxon>Chromadorea</taxon>
        <taxon>Rhabditida</taxon>
        <taxon>Tylenchina</taxon>
        <taxon>Panagrolaimomorpha</taxon>
        <taxon>Panagrolaimoidea</taxon>
        <taxon>Panagrolaimidae</taxon>
        <taxon>Panagrolaimus</taxon>
    </lineage>
</organism>